<sequence length="426" mass="46817">MRTSQQDFLRSHLQATKLTREQFANQLGIKKRALDTWLLPDSSKEARRMPDAVRQLITQRWPLGSGALADGTLLDSLKCEGVPHVLSVSQFNRDSLEALFRIAQLLEPVAQRRKVCPVLDGAVLGNLFFEPSTRTRLSFGAAFARLGGSICDTTGFTFSSMAKGESLADTARVVAGYFDILVLRHPDTGSVARFAQDIEVPVINGGDGAGEHPTQALLDIYTIEQEFRRLGKSIDGSCIALVGDLRHGRAVQSLFRLLQVFKGVHFKLVAPSALAMPAELIETASAAGHKVTQHSTLDTGLKGADVIYATRIQRERMTTEIMESYPERFRIDKAVIRRVAQKDAVILHPLPRDSDPAANDLATDLDDDPRLAIFRQTDNGIAVRMAVFAVLLGVESQLSSAMRDARWRRPARIGKQDAAFHRPVGG</sequence>
<comment type="caution">
    <text evidence="10">The sequence shown here is derived from an EMBL/GenBank/DDBJ whole genome shotgun (WGS) entry which is preliminary data.</text>
</comment>
<evidence type="ECO:0000259" key="8">
    <source>
        <dbReference type="Pfam" id="PF00185"/>
    </source>
</evidence>
<dbReference type="Pfam" id="PF00185">
    <property type="entry name" value="OTCace"/>
    <property type="match status" value="1"/>
</dbReference>
<comment type="function">
    <text evidence="5 7">Catalyzes the condensation of carbamoyl phosphate and aspartate to form carbamoyl aspartate and inorganic phosphate, the committed step in the de novo pyrimidine nucleotide biosynthesis pathway.</text>
</comment>
<evidence type="ECO:0000313" key="10">
    <source>
        <dbReference type="EMBL" id="GAA5166158.1"/>
    </source>
</evidence>
<feature type="binding site" evidence="7">
    <location>
        <position position="184"/>
    </location>
    <ligand>
        <name>carbamoyl phosphate</name>
        <dbReference type="ChEBI" id="CHEBI:58228"/>
    </ligand>
</feature>
<dbReference type="InterPro" id="IPR006131">
    <property type="entry name" value="Asp_carbamoyltransf_Asp/Orn-bd"/>
</dbReference>
<evidence type="ECO:0000256" key="6">
    <source>
        <dbReference type="ARBA" id="ARBA00048859"/>
    </source>
</evidence>
<feature type="binding site" evidence="7">
    <location>
        <position position="351"/>
    </location>
    <ligand>
        <name>carbamoyl phosphate</name>
        <dbReference type="ChEBI" id="CHEBI:58228"/>
    </ligand>
</feature>
<comment type="similarity">
    <text evidence="2 7">Belongs to the aspartate/ornithine carbamoyltransferase superfamily. ATCase family.</text>
</comment>
<evidence type="ECO:0000256" key="2">
    <source>
        <dbReference type="ARBA" id="ARBA00008896"/>
    </source>
</evidence>
<keyword evidence="4 7" id="KW-0665">Pyrimidine biosynthesis</keyword>
<dbReference type="Proteomes" id="UP001500547">
    <property type="component" value="Unassembled WGS sequence"/>
</dbReference>
<evidence type="ECO:0000313" key="11">
    <source>
        <dbReference type="Proteomes" id="UP001500547"/>
    </source>
</evidence>
<dbReference type="NCBIfam" id="NF002032">
    <property type="entry name" value="PRK00856.1"/>
    <property type="match status" value="1"/>
</dbReference>
<keyword evidence="11" id="KW-1185">Reference proteome</keyword>
<accession>A0ABP9QRH2</accession>
<evidence type="ECO:0000256" key="4">
    <source>
        <dbReference type="ARBA" id="ARBA00022975"/>
    </source>
</evidence>
<evidence type="ECO:0000256" key="5">
    <source>
        <dbReference type="ARBA" id="ARBA00043884"/>
    </source>
</evidence>
<feature type="binding site" evidence="7">
    <location>
        <position position="215"/>
    </location>
    <ligand>
        <name>carbamoyl phosphate</name>
        <dbReference type="ChEBI" id="CHEBI:58228"/>
    </ligand>
</feature>
<feature type="binding site" evidence="7">
    <location>
        <position position="212"/>
    </location>
    <ligand>
        <name>carbamoyl phosphate</name>
        <dbReference type="ChEBI" id="CHEBI:58228"/>
    </ligand>
</feature>
<feature type="binding site" evidence="7">
    <location>
        <position position="135"/>
    </location>
    <ligand>
        <name>carbamoyl phosphate</name>
        <dbReference type="ChEBI" id="CHEBI:58228"/>
    </ligand>
</feature>
<evidence type="ECO:0000259" key="9">
    <source>
        <dbReference type="Pfam" id="PF02729"/>
    </source>
</evidence>
<feature type="binding site" evidence="7">
    <location>
        <position position="249"/>
    </location>
    <ligand>
        <name>L-aspartate</name>
        <dbReference type="ChEBI" id="CHEBI:29991"/>
    </ligand>
</feature>
<comment type="pathway">
    <text evidence="1 7">Pyrimidine metabolism; UMP biosynthesis via de novo pathway; (S)-dihydroorotate from bicarbonate: step 2/3.</text>
</comment>
<dbReference type="PRINTS" id="PR00101">
    <property type="entry name" value="ATCASE"/>
</dbReference>
<dbReference type="RefSeq" id="WP_345533082.1">
    <property type="nucleotide sequence ID" value="NZ_BAABLD010000008.1"/>
</dbReference>
<keyword evidence="3 7" id="KW-0808">Transferase</keyword>
<dbReference type="NCBIfam" id="TIGR00670">
    <property type="entry name" value="asp_carb_tr"/>
    <property type="match status" value="1"/>
</dbReference>
<dbReference type="PROSITE" id="PS00097">
    <property type="entry name" value="CARBAMOYLTRANSFERASE"/>
    <property type="match status" value="1"/>
</dbReference>
<dbReference type="PANTHER" id="PTHR45753:SF6">
    <property type="entry name" value="ASPARTATE CARBAMOYLTRANSFERASE"/>
    <property type="match status" value="1"/>
</dbReference>
<dbReference type="Pfam" id="PF02729">
    <property type="entry name" value="OTCace_N"/>
    <property type="match status" value="1"/>
</dbReference>
<dbReference type="InterPro" id="IPR006130">
    <property type="entry name" value="Asp/Orn_carbamoylTrfase"/>
</dbReference>
<gene>
    <name evidence="7" type="primary">pyrB</name>
    <name evidence="10" type="ORF">GCM10025770_22810</name>
</gene>
<feature type="binding site" evidence="7">
    <location>
        <position position="134"/>
    </location>
    <ligand>
        <name>carbamoyl phosphate</name>
        <dbReference type="ChEBI" id="CHEBI:58228"/>
    </ligand>
</feature>
<reference evidence="11" key="1">
    <citation type="journal article" date="2019" name="Int. J. Syst. Evol. Microbiol.">
        <title>The Global Catalogue of Microorganisms (GCM) 10K type strain sequencing project: providing services to taxonomists for standard genome sequencing and annotation.</title>
        <authorList>
            <consortium name="The Broad Institute Genomics Platform"/>
            <consortium name="The Broad Institute Genome Sequencing Center for Infectious Disease"/>
            <person name="Wu L."/>
            <person name="Ma J."/>
        </authorList>
    </citation>
    <scope>NUCLEOTIDE SEQUENCE [LARGE SCALE GENOMIC DNA]</scope>
    <source>
        <strain evidence="11">JCM 18715</strain>
    </source>
</reference>
<protein>
    <recommendedName>
        <fullName evidence="7">Aspartate carbamoyltransferase</fullName>
        <ecNumber evidence="7">2.1.3.2</ecNumber>
    </recommendedName>
    <alternativeName>
        <fullName evidence="7">Aspartate transcarbamylase</fullName>
        <shortName evidence="7">ATCase</shortName>
    </alternativeName>
</protein>
<dbReference type="EMBL" id="BAABLD010000008">
    <property type="protein sequence ID" value="GAA5166158.1"/>
    <property type="molecule type" value="Genomic_DNA"/>
</dbReference>
<dbReference type="HAMAP" id="MF_00001">
    <property type="entry name" value="Asp_carb_tr"/>
    <property type="match status" value="1"/>
</dbReference>
<comment type="subunit">
    <text evidence="7">Heterododecamer (2C3:3R2) of six catalytic PyrB chains organized as two trimers (C3), and six regulatory PyrI chains organized as three dimers (R2).</text>
</comment>
<evidence type="ECO:0000256" key="7">
    <source>
        <dbReference type="HAMAP-Rule" id="MF_00001"/>
    </source>
</evidence>
<dbReference type="PRINTS" id="PR00100">
    <property type="entry name" value="AOTCASE"/>
</dbReference>
<evidence type="ECO:0000256" key="1">
    <source>
        <dbReference type="ARBA" id="ARBA00004852"/>
    </source>
</evidence>
<proteinExistence type="inferred from homology"/>
<feature type="domain" description="Aspartate/ornithine carbamoyltransferase carbamoyl-P binding" evidence="9">
    <location>
        <begin position="84"/>
        <end position="224"/>
    </location>
</feature>
<name>A0ABP9QRH2_9RHOO</name>
<comment type="catalytic activity">
    <reaction evidence="6 7">
        <text>carbamoyl phosphate + L-aspartate = N-carbamoyl-L-aspartate + phosphate + H(+)</text>
        <dbReference type="Rhea" id="RHEA:20013"/>
        <dbReference type="ChEBI" id="CHEBI:15378"/>
        <dbReference type="ChEBI" id="CHEBI:29991"/>
        <dbReference type="ChEBI" id="CHEBI:32814"/>
        <dbReference type="ChEBI" id="CHEBI:43474"/>
        <dbReference type="ChEBI" id="CHEBI:58228"/>
        <dbReference type="EC" id="2.1.3.2"/>
    </reaction>
</comment>
<feature type="domain" description="Aspartate/ornithine carbamoyltransferase Asp/Orn-binding" evidence="8">
    <location>
        <begin position="236"/>
        <end position="390"/>
    </location>
</feature>
<dbReference type="InterPro" id="IPR002082">
    <property type="entry name" value="Asp_carbamoyltransf"/>
</dbReference>
<dbReference type="SUPFAM" id="SSF53671">
    <property type="entry name" value="Aspartate/ornithine carbamoyltransferase"/>
    <property type="match status" value="1"/>
</dbReference>
<organism evidence="10 11">
    <name type="scientific">Viridibacterium curvum</name>
    <dbReference type="NCBI Taxonomy" id="1101404"/>
    <lineage>
        <taxon>Bacteria</taxon>
        <taxon>Pseudomonadati</taxon>
        <taxon>Pseudomonadota</taxon>
        <taxon>Betaproteobacteria</taxon>
        <taxon>Rhodocyclales</taxon>
        <taxon>Rhodocyclaceae</taxon>
        <taxon>Viridibacterium</taxon>
    </lineage>
</organism>
<evidence type="ECO:0000256" key="3">
    <source>
        <dbReference type="ARBA" id="ARBA00022679"/>
    </source>
</evidence>
<feature type="binding site" evidence="7">
    <location>
        <position position="350"/>
    </location>
    <ligand>
        <name>carbamoyl phosphate</name>
        <dbReference type="ChEBI" id="CHEBI:58228"/>
    </ligand>
</feature>
<dbReference type="PANTHER" id="PTHR45753">
    <property type="entry name" value="ORNITHINE CARBAMOYLTRANSFERASE, MITOCHONDRIAL"/>
    <property type="match status" value="1"/>
</dbReference>
<dbReference type="NCBIfam" id="NF008853">
    <property type="entry name" value="PRK11891.1"/>
    <property type="match status" value="1"/>
</dbReference>
<dbReference type="EC" id="2.1.3.2" evidence="7"/>
<feature type="binding site" evidence="7">
    <location>
        <position position="163"/>
    </location>
    <ligand>
        <name>L-aspartate</name>
        <dbReference type="ChEBI" id="CHEBI:29991"/>
    </ligand>
</feature>
<dbReference type="Gene3D" id="3.40.50.1370">
    <property type="entry name" value="Aspartate/ornithine carbamoyltransferase"/>
    <property type="match status" value="2"/>
</dbReference>
<feature type="binding site" evidence="7">
    <location>
        <position position="311"/>
    </location>
    <ligand>
        <name>L-aspartate</name>
        <dbReference type="ChEBI" id="CHEBI:29991"/>
    </ligand>
</feature>
<dbReference type="InterPro" id="IPR006132">
    <property type="entry name" value="Asp/Orn_carbamoyltranf_P-bd"/>
</dbReference>
<dbReference type="InterPro" id="IPR036901">
    <property type="entry name" value="Asp/Orn_carbamoylTrfase_sf"/>
</dbReference>